<dbReference type="STRING" id="653667.S9VVU9"/>
<evidence type="ECO:0000256" key="2">
    <source>
        <dbReference type="ARBA" id="ARBA00006653"/>
    </source>
</evidence>
<keyword evidence="9" id="KW-1185">Reference proteome</keyword>
<dbReference type="Pfam" id="PF08700">
    <property type="entry name" value="VPS51_Exo84_N"/>
    <property type="match status" value="1"/>
</dbReference>
<keyword evidence="7" id="KW-0472">Membrane</keyword>
<dbReference type="GeneID" id="25035397"/>
<keyword evidence="6" id="KW-0333">Golgi apparatus</keyword>
<organism evidence="8 9">
    <name type="scientific">Schizosaccharomyces cryophilus (strain OY26 / ATCC MYA-4695 / CBS 11777 / NBRC 106824 / NRRL Y48691)</name>
    <name type="common">Fission yeast</name>
    <dbReference type="NCBI Taxonomy" id="653667"/>
    <lineage>
        <taxon>Eukaryota</taxon>
        <taxon>Fungi</taxon>
        <taxon>Dikarya</taxon>
        <taxon>Ascomycota</taxon>
        <taxon>Taphrinomycotina</taxon>
        <taxon>Schizosaccharomycetes</taxon>
        <taxon>Schizosaccharomycetales</taxon>
        <taxon>Schizosaccharomycetaceae</taxon>
        <taxon>Schizosaccharomyces</taxon>
    </lineage>
</organism>
<evidence type="ECO:0000313" key="9">
    <source>
        <dbReference type="Proteomes" id="UP000015464"/>
    </source>
</evidence>
<dbReference type="GO" id="GO:0000139">
    <property type="term" value="C:Golgi membrane"/>
    <property type="evidence" value="ECO:0007669"/>
    <property type="project" value="UniProtKB-SubCell"/>
</dbReference>
<comment type="subcellular location">
    <subcellularLocation>
        <location evidence="1">Golgi apparatus membrane</location>
        <topology evidence="1">Peripheral membrane protein</topology>
    </subcellularLocation>
</comment>
<sequence length="695" mass="80228">MADLSASSHKNTDWKEVFRTHSISQTIQLEKFIQQQVEEKSRELQQNVCLNYQSFLKAADSISQIQSSLLTVVNDVHQLQSHTNERKVVAAADVFSKLSSLEISDNEACLRRFVKRFCHTVLPYTFQLLHDKEYLLSVRLFLFCDVLIQRIPKGDKDLSKLIHKYDACIHYYVELLSQLSKTDSLNQDKIIASFTLLKNFSLEDALNAFLDVRFAIVMSMTDTLQFCLEFVNTSILVKNMFPNHINQIISSIREHTFLSSKSLRKDLCLTDDLCTRYLLPQDLNFVPQWDTSFDVDLTKVLEQWRNRVYSHAENIKKPFFQEDIDLDNLKSMYDSLSKSTPVTQMDDLQDLWKSLLCPHFVNSLQKVINDLEYHNSKVSVLIEVILTSSPQFEHDVWNLAGELNLSSFQSYFLQACGMKDDIQSFHQQLSSFNSSVKRIVYSLESFDSYENTLLPFSTTNLKSILYNKVQDLSEDIIRKLEKISEEILFSKSIENKDFLLAKAIKLVRLIGLCDAIPNFTSFDSFREKIINALAEEIVNKSLEGYPTSFNEELRTLDGDSSENTFLPLRATYTVLMNTVDRLESIGIDIATETLKKRLVSTLSVSMLNVFKDISFLSLSNVQKQKVIFDYELMKHLYNKCGNEVQVEESSVVFELQSEENKEDTSLIDIGAISTEAENYVMRIRSFFTILFPNRF</sequence>
<evidence type="ECO:0000256" key="6">
    <source>
        <dbReference type="ARBA" id="ARBA00023034"/>
    </source>
</evidence>
<evidence type="ECO:0000256" key="5">
    <source>
        <dbReference type="ARBA" id="ARBA00022927"/>
    </source>
</evidence>
<proteinExistence type="inferred from homology"/>
<dbReference type="PANTHER" id="PTHR31658:SF0">
    <property type="entry name" value="CONSERVED OLIGOMERIC GOLGI COMPLEX SUBUNIT 1"/>
    <property type="match status" value="1"/>
</dbReference>
<dbReference type="Proteomes" id="UP000015464">
    <property type="component" value="Unassembled WGS sequence"/>
</dbReference>
<dbReference type="HOGENOM" id="CLU_393378_0_0_1"/>
<keyword evidence="4" id="KW-0813">Transport</keyword>
<dbReference type="GO" id="GO:0006891">
    <property type="term" value="P:intra-Golgi vesicle-mediated transport"/>
    <property type="evidence" value="ECO:0007669"/>
    <property type="project" value="InterPro"/>
</dbReference>
<evidence type="ECO:0000256" key="3">
    <source>
        <dbReference type="ARBA" id="ARBA00020978"/>
    </source>
</evidence>
<dbReference type="AlphaFoldDB" id="S9VVU9"/>
<keyword evidence="5" id="KW-0653">Protein transport</keyword>
<dbReference type="PANTHER" id="PTHR31658">
    <property type="entry name" value="CONSERVED OLIGOMERIC GOLGI COMPLEX SUBUNIT 1"/>
    <property type="match status" value="1"/>
</dbReference>
<dbReference type="RefSeq" id="XP_013024791.1">
    <property type="nucleotide sequence ID" value="XM_013169337.1"/>
</dbReference>
<reference evidence="8 9" key="1">
    <citation type="journal article" date="2011" name="Science">
        <title>Comparative functional genomics of the fission yeasts.</title>
        <authorList>
            <person name="Rhind N."/>
            <person name="Chen Z."/>
            <person name="Yassour M."/>
            <person name="Thompson D.A."/>
            <person name="Haas B.J."/>
            <person name="Habib N."/>
            <person name="Wapinski I."/>
            <person name="Roy S."/>
            <person name="Lin M.F."/>
            <person name="Heiman D.I."/>
            <person name="Young S.K."/>
            <person name="Furuya K."/>
            <person name="Guo Y."/>
            <person name="Pidoux A."/>
            <person name="Chen H.M."/>
            <person name="Robbertse B."/>
            <person name="Goldberg J.M."/>
            <person name="Aoki K."/>
            <person name="Bayne E.H."/>
            <person name="Berlin A.M."/>
            <person name="Desjardins C.A."/>
            <person name="Dobbs E."/>
            <person name="Dukaj L."/>
            <person name="Fan L."/>
            <person name="FitzGerald M.G."/>
            <person name="French C."/>
            <person name="Gujja S."/>
            <person name="Hansen K."/>
            <person name="Keifenheim D."/>
            <person name="Levin J.Z."/>
            <person name="Mosher R.A."/>
            <person name="Mueller C.A."/>
            <person name="Pfiffner J."/>
            <person name="Priest M."/>
            <person name="Russ C."/>
            <person name="Smialowska A."/>
            <person name="Swoboda P."/>
            <person name="Sykes S.M."/>
            <person name="Vaughn M."/>
            <person name="Vengrova S."/>
            <person name="Yoder R."/>
            <person name="Zeng Q."/>
            <person name="Allshire R."/>
            <person name="Baulcombe D."/>
            <person name="Birren B.W."/>
            <person name="Brown W."/>
            <person name="Ekwall K."/>
            <person name="Kellis M."/>
            <person name="Leatherwood J."/>
            <person name="Levin H."/>
            <person name="Margalit H."/>
            <person name="Martienssen R."/>
            <person name="Nieduszynski C.A."/>
            <person name="Spatafora J.W."/>
            <person name="Friedman N."/>
            <person name="Dalgaard J.Z."/>
            <person name="Baumann P."/>
            <person name="Niki H."/>
            <person name="Regev A."/>
            <person name="Nusbaum C."/>
        </authorList>
    </citation>
    <scope>NUCLEOTIDE SEQUENCE [LARGE SCALE GENOMIC DNA]</scope>
    <source>
        <strain evidence="9">OY26 / ATCC MYA-4695 / CBS 11777 / NBRC 106824 / NRRL Y48691</strain>
    </source>
</reference>
<evidence type="ECO:0000256" key="4">
    <source>
        <dbReference type="ARBA" id="ARBA00022448"/>
    </source>
</evidence>
<evidence type="ECO:0000256" key="7">
    <source>
        <dbReference type="ARBA" id="ARBA00023136"/>
    </source>
</evidence>
<accession>S9VVU9</accession>
<comment type="similarity">
    <text evidence="2">Belongs to the COG1 family.</text>
</comment>
<dbReference type="InterPro" id="IPR033370">
    <property type="entry name" value="COG1"/>
</dbReference>
<dbReference type="EMBL" id="KE546993">
    <property type="protein sequence ID" value="EPY50305.1"/>
    <property type="molecule type" value="Genomic_DNA"/>
</dbReference>
<dbReference type="GO" id="GO:0015031">
    <property type="term" value="P:protein transport"/>
    <property type="evidence" value="ECO:0007669"/>
    <property type="project" value="UniProtKB-KW"/>
</dbReference>
<dbReference type="OMA" id="ELQQNVC"/>
<dbReference type="OrthoDB" id="5380084at2759"/>
<gene>
    <name evidence="8" type="ORF">SPOG_01066</name>
</gene>
<name>S9VVU9_SCHCR</name>
<evidence type="ECO:0000256" key="1">
    <source>
        <dbReference type="ARBA" id="ARBA00004395"/>
    </source>
</evidence>
<protein>
    <recommendedName>
        <fullName evidence="3">Conserved oligomeric Golgi complex subunit 1</fullName>
    </recommendedName>
</protein>
<dbReference type="GO" id="GO:0017119">
    <property type="term" value="C:Golgi transport complex"/>
    <property type="evidence" value="ECO:0007669"/>
    <property type="project" value="InterPro"/>
</dbReference>
<evidence type="ECO:0000313" key="8">
    <source>
        <dbReference type="EMBL" id="EPY50305.1"/>
    </source>
</evidence>